<keyword evidence="3" id="KW-1185">Reference proteome</keyword>
<gene>
    <name evidence="2" type="ORF">WNY58_10070</name>
</gene>
<dbReference type="NCBIfam" id="TIGR02532">
    <property type="entry name" value="IV_pilin_GFxxxE"/>
    <property type="match status" value="1"/>
</dbReference>
<reference evidence="2 3" key="1">
    <citation type="submission" date="2024-03" db="EMBL/GenBank/DDBJ databases">
        <title>Community enrichment and isolation of bacterial strains for fucoidan degradation.</title>
        <authorList>
            <person name="Sichert A."/>
        </authorList>
    </citation>
    <scope>NUCLEOTIDE SEQUENCE [LARGE SCALE GENOMIC DNA]</scope>
    <source>
        <strain evidence="2 3">AS76</strain>
    </source>
</reference>
<evidence type="ECO:0000313" key="3">
    <source>
        <dbReference type="Proteomes" id="UP001449225"/>
    </source>
</evidence>
<dbReference type="PROSITE" id="PS00409">
    <property type="entry name" value="PROKAR_NTER_METHYL"/>
    <property type="match status" value="1"/>
</dbReference>
<proteinExistence type="predicted"/>
<dbReference type="Pfam" id="PF07963">
    <property type="entry name" value="N_methyl"/>
    <property type="match status" value="1"/>
</dbReference>
<organism evidence="2 3">
    <name type="scientific">Neptuniibacter pectenicola</name>
    <dbReference type="NCBI Taxonomy" id="1806669"/>
    <lineage>
        <taxon>Bacteria</taxon>
        <taxon>Pseudomonadati</taxon>
        <taxon>Pseudomonadota</taxon>
        <taxon>Gammaproteobacteria</taxon>
        <taxon>Oceanospirillales</taxon>
        <taxon>Oceanospirillaceae</taxon>
        <taxon>Neptuniibacter</taxon>
    </lineage>
</organism>
<feature type="transmembrane region" description="Helical" evidence="1">
    <location>
        <begin position="12"/>
        <end position="36"/>
    </location>
</feature>
<name>A0ABU9TSQ3_9GAMM</name>
<dbReference type="InterPro" id="IPR032092">
    <property type="entry name" value="PilW"/>
</dbReference>
<keyword evidence="1" id="KW-0812">Transmembrane</keyword>
<evidence type="ECO:0000313" key="2">
    <source>
        <dbReference type="EMBL" id="MEM5536735.1"/>
    </source>
</evidence>
<accession>A0ABU9TSQ3</accession>
<dbReference type="Pfam" id="PF16074">
    <property type="entry name" value="PilW"/>
    <property type="match status" value="1"/>
</dbReference>
<dbReference type="Proteomes" id="UP001449225">
    <property type="component" value="Unassembled WGS sequence"/>
</dbReference>
<evidence type="ECO:0000256" key="1">
    <source>
        <dbReference type="SAM" id="Phobius"/>
    </source>
</evidence>
<keyword evidence="1" id="KW-0472">Membrane</keyword>
<dbReference type="InterPro" id="IPR012902">
    <property type="entry name" value="N_methyl_site"/>
</dbReference>
<keyword evidence="1" id="KW-1133">Transmembrane helix</keyword>
<protein>
    <submittedName>
        <fullName evidence="2">PilW family protein</fullName>
    </submittedName>
</protein>
<sequence>MSVKVDLKQKGFSLIELMIALVIGLMIIAGVLQVFVGSTITYSMQSGLSKVQENGRFAISFLSRDIRQAGFTGCSRNATLVNTLTRDASDAVPSFLDMNNVLSGRNDMDGSESYAQVPLAGTDVIEVRFADPVGACDIDNHDKDSERISCALDHTFQQGEILVATDCSHTAVFQFATVGASDEILHGVDNSVLPGNCTDGLGDPVDCSNSAGIDYEYRNGTVMRMRAYRYYVANTSRGEPSLYRETISTSASGASGTVAQELVESVEDIQILYGEDTNSDDSADYYVPFDQVTDSDDVVSVRVSLLIRSIEDTLVKGNQSLRFNGAIRTFSDGRLRKVFTSTIALRNRL</sequence>
<dbReference type="RefSeq" id="WP_342854444.1">
    <property type="nucleotide sequence ID" value="NZ_JBBMRA010000008.1"/>
</dbReference>
<dbReference type="EMBL" id="JBBMRA010000008">
    <property type="protein sequence ID" value="MEM5536735.1"/>
    <property type="molecule type" value="Genomic_DNA"/>
</dbReference>
<comment type="caution">
    <text evidence="2">The sequence shown here is derived from an EMBL/GenBank/DDBJ whole genome shotgun (WGS) entry which is preliminary data.</text>
</comment>